<evidence type="ECO:0008006" key="3">
    <source>
        <dbReference type="Google" id="ProtNLM"/>
    </source>
</evidence>
<comment type="caution">
    <text evidence="1">The sequence shown here is derived from an EMBL/GenBank/DDBJ whole genome shotgun (WGS) entry which is preliminary data.</text>
</comment>
<organism evidence="1 2">
    <name type="scientific">Devosia soli</name>
    <dbReference type="NCBI Taxonomy" id="361041"/>
    <lineage>
        <taxon>Bacteria</taxon>
        <taxon>Pseudomonadati</taxon>
        <taxon>Pseudomonadota</taxon>
        <taxon>Alphaproteobacteria</taxon>
        <taxon>Hyphomicrobiales</taxon>
        <taxon>Devosiaceae</taxon>
        <taxon>Devosia</taxon>
    </lineage>
</organism>
<dbReference type="EMBL" id="LAJG01000014">
    <property type="protein sequence ID" value="KKB80352.1"/>
    <property type="molecule type" value="Genomic_DNA"/>
</dbReference>
<dbReference type="RefSeq" id="WP_046142415.1">
    <property type="nucleotide sequence ID" value="NZ_LAJG01000014.1"/>
</dbReference>
<dbReference type="InterPro" id="IPR035965">
    <property type="entry name" value="PAS-like_dom_sf"/>
</dbReference>
<proteinExistence type="predicted"/>
<dbReference type="Gene3D" id="3.30.450.20">
    <property type="entry name" value="PAS domain"/>
    <property type="match status" value="1"/>
</dbReference>
<dbReference type="AlphaFoldDB" id="A0A0F5LFI5"/>
<dbReference type="OrthoDB" id="226486at2"/>
<evidence type="ECO:0000313" key="1">
    <source>
        <dbReference type="EMBL" id="KKB80352.1"/>
    </source>
</evidence>
<dbReference type="PATRIC" id="fig|361041.3.peg.973"/>
<protein>
    <recommendedName>
        <fullName evidence="3">PAS domain-containing protein</fullName>
    </recommendedName>
</protein>
<dbReference type="Proteomes" id="UP000033514">
    <property type="component" value="Unassembled WGS sequence"/>
</dbReference>
<dbReference type="STRING" id="361041.VW35_08150"/>
<dbReference type="SUPFAM" id="SSF55785">
    <property type="entry name" value="PYP-like sensor domain (PAS domain)"/>
    <property type="match status" value="1"/>
</dbReference>
<sequence>MKWDQRIFVAELNVKHFRQKLAGPLDEARRRTMTALLATEEETLARLKSAAAERDLAALLDLLAARARTAFDSDLFVRNPALREAFLQSLKGLPFGIGLVDADGNMIIANEAMQHLVPSRIPSRDADRMRRFQSADELRPLQWPGARALRGDAVNPGIAFVFTSEDGRSSEVRVAAIPVRDENARIVGALAAAYDLKLLADNETRQALAIALEEEAERQSRDGTTDGAR</sequence>
<accession>A0A0F5LFI5</accession>
<evidence type="ECO:0000313" key="2">
    <source>
        <dbReference type="Proteomes" id="UP000033514"/>
    </source>
</evidence>
<name>A0A0F5LFI5_9HYPH</name>
<reference evidence="1 2" key="1">
    <citation type="submission" date="2015-03" db="EMBL/GenBank/DDBJ databases">
        <authorList>
            <person name="Hassan Y.I."/>
            <person name="Lepp D."/>
            <person name="Zhou T."/>
        </authorList>
    </citation>
    <scope>NUCLEOTIDE SEQUENCE [LARGE SCALE GENOMIC DNA]</scope>
    <source>
        <strain evidence="1 2">GH2-10</strain>
    </source>
</reference>
<keyword evidence="2" id="KW-1185">Reference proteome</keyword>
<gene>
    <name evidence="1" type="ORF">VW35_08150</name>
</gene>